<organism evidence="2 3">
    <name type="scientific">Pleurodeles waltl</name>
    <name type="common">Iberian ribbed newt</name>
    <dbReference type="NCBI Taxonomy" id="8319"/>
    <lineage>
        <taxon>Eukaryota</taxon>
        <taxon>Metazoa</taxon>
        <taxon>Chordata</taxon>
        <taxon>Craniata</taxon>
        <taxon>Vertebrata</taxon>
        <taxon>Euteleostomi</taxon>
        <taxon>Amphibia</taxon>
        <taxon>Batrachia</taxon>
        <taxon>Caudata</taxon>
        <taxon>Salamandroidea</taxon>
        <taxon>Salamandridae</taxon>
        <taxon>Pleurodelinae</taxon>
        <taxon>Pleurodeles</taxon>
    </lineage>
</organism>
<name>A0AAV7VNI3_PLEWA</name>
<comment type="caution">
    <text evidence="2">The sequence shown here is derived from an EMBL/GenBank/DDBJ whole genome shotgun (WGS) entry which is preliminary data.</text>
</comment>
<proteinExistence type="predicted"/>
<evidence type="ECO:0000256" key="1">
    <source>
        <dbReference type="SAM" id="MobiDB-lite"/>
    </source>
</evidence>
<sequence>MTHSIADRGWEITTCGAGFLDHRAAGFPNQVPLYVEKQRKACRDPRVLTRSMHYSPADRRNDAPDPVKGETTHGPARKWNHRLASPF</sequence>
<dbReference type="EMBL" id="JANPWB010000003">
    <property type="protein sequence ID" value="KAJ1202401.1"/>
    <property type="molecule type" value="Genomic_DNA"/>
</dbReference>
<keyword evidence="3" id="KW-1185">Reference proteome</keyword>
<protein>
    <submittedName>
        <fullName evidence="2">Uncharacterized protein</fullName>
    </submittedName>
</protein>
<gene>
    <name evidence="2" type="ORF">NDU88_006201</name>
</gene>
<dbReference type="AlphaFoldDB" id="A0AAV7VNI3"/>
<feature type="region of interest" description="Disordered" evidence="1">
    <location>
        <begin position="50"/>
        <end position="87"/>
    </location>
</feature>
<dbReference type="Proteomes" id="UP001066276">
    <property type="component" value="Chromosome 2_1"/>
</dbReference>
<reference evidence="2" key="1">
    <citation type="journal article" date="2022" name="bioRxiv">
        <title>Sequencing and chromosome-scale assembly of the giantPleurodeles waltlgenome.</title>
        <authorList>
            <person name="Brown T."/>
            <person name="Elewa A."/>
            <person name="Iarovenko S."/>
            <person name="Subramanian E."/>
            <person name="Araus A.J."/>
            <person name="Petzold A."/>
            <person name="Susuki M."/>
            <person name="Suzuki K.-i.T."/>
            <person name="Hayashi T."/>
            <person name="Toyoda A."/>
            <person name="Oliveira C."/>
            <person name="Osipova E."/>
            <person name="Leigh N.D."/>
            <person name="Simon A."/>
            <person name="Yun M.H."/>
        </authorList>
    </citation>
    <scope>NUCLEOTIDE SEQUENCE</scope>
    <source>
        <strain evidence="2">20211129_DDA</strain>
        <tissue evidence="2">Liver</tissue>
    </source>
</reference>
<evidence type="ECO:0000313" key="2">
    <source>
        <dbReference type="EMBL" id="KAJ1202401.1"/>
    </source>
</evidence>
<feature type="compositionally biased region" description="Basic and acidic residues" evidence="1">
    <location>
        <begin position="56"/>
        <end position="71"/>
    </location>
</feature>
<evidence type="ECO:0000313" key="3">
    <source>
        <dbReference type="Proteomes" id="UP001066276"/>
    </source>
</evidence>
<accession>A0AAV7VNI3</accession>